<feature type="transmembrane region" description="Helical" evidence="6">
    <location>
        <begin position="427"/>
        <end position="452"/>
    </location>
</feature>
<dbReference type="EC" id="2.7.11.1" evidence="8"/>
<protein>
    <submittedName>
        <fullName evidence="8">Serine/threonine-protein kinase PknB</fullName>
        <ecNumber evidence="8">2.7.11.1</ecNumber>
    </submittedName>
</protein>
<dbReference type="PROSITE" id="PS00107">
    <property type="entry name" value="PROTEIN_KINASE_ATP"/>
    <property type="match status" value="1"/>
</dbReference>
<dbReference type="Pfam" id="PF00069">
    <property type="entry name" value="Pkinase"/>
    <property type="match status" value="1"/>
</dbReference>
<dbReference type="RefSeq" id="WP_210420462.1">
    <property type="nucleotide sequence ID" value="NZ_CP042997.1"/>
</dbReference>
<evidence type="ECO:0000256" key="4">
    <source>
        <dbReference type="ARBA" id="ARBA00022840"/>
    </source>
</evidence>
<keyword evidence="6" id="KW-0472">Membrane</keyword>
<dbReference type="InterPro" id="IPR008271">
    <property type="entry name" value="Ser/Thr_kinase_AS"/>
</dbReference>
<dbReference type="Proteomes" id="UP000324233">
    <property type="component" value="Chromosome"/>
</dbReference>
<evidence type="ECO:0000256" key="3">
    <source>
        <dbReference type="ARBA" id="ARBA00022777"/>
    </source>
</evidence>
<sequence>MSESEASPPSFSLSLAARVDRACDLFEAAWREGTRPRIEDYLEAVPEPDRSTFLGQLLASELEARLIGGERPAPADYLDRFPGHSAAISAAFDAVGVPDTLADPTMRADPGPGKSFHRVERAGPLRSTAGVPGYEILGELGRGGMGVVYKARDLRLNRVVALKTLPAADASPEAISRLLAEAEAIARLEHPQIVRVHGVGDHEGHPYFEMEYVDGGSLADRLDGRPRPPRDSAALVKALARAVHEAHRLGVVHRDIKPANVLLSADGTPKLTDFGLAKLLDDSGARAPITRSGALLGTPGYMAPEQAEGRASRVGPGADVHALGALLYELMTGRRPFPGPSLIETLEQVRTAAPAPPRSLVHGLPRDLETICLKCLEKDPLLRYGDARTLAEDLDRFLRGEPIVARPAGALERVARVVARGRGDREFVAWGPLMLLMACPLVFLAHFTVFVLARLGSPLLHASLNLPVVVVFFLLAFGAAIHGRRLPAAPGPLAQLVMSTLIGQVAGTVVLCDVHRRLTEAPQPNGYLAFYPICTASMGMMFFALGAPLWGRLYLAGLVCFAAAPMMTIDLTWAPLAFSLVIPTILLAVGLHLRRLGREDVAASEIRDGEPRRDGQASPGRR</sequence>
<dbReference type="SMART" id="SM00220">
    <property type="entry name" value="S_TKc"/>
    <property type="match status" value="1"/>
</dbReference>
<dbReference type="CDD" id="cd14014">
    <property type="entry name" value="STKc_PknB_like"/>
    <property type="match status" value="1"/>
</dbReference>
<dbReference type="KEGG" id="agv:OJF2_16990"/>
<evidence type="ECO:0000259" key="7">
    <source>
        <dbReference type="PROSITE" id="PS50011"/>
    </source>
</evidence>
<dbReference type="PROSITE" id="PS00108">
    <property type="entry name" value="PROTEIN_KINASE_ST"/>
    <property type="match status" value="1"/>
</dbReference>
<accession>A0A5B9VY20</accession>
<feature type="transmembrane region" description="Helical" evidence="6">
    <location>
        <begin position="493"/>
        <end position="514"/>
    </location>
</feature>
<dbReference type="Gene3D" id="3.30.200.20">
    <property type="entry name" value="Phosphorylase Kinase, domain 1"/>
    <property type="match status" value="1"/>
</dbReference>
<organism evidence="8 9">
    <name type="scientific">Aquisphaera giovannonii</name>
    <dbReference type="NCBI Taxonomy" id="406548"/>
    <lineage>
        <taxon>Bacteria</taxon>
        <taxon>Pseudomonadati</taxon>
        <taxon>Planctomycetota</taxon>
        <taxon>Planctomycetia</taxon>
        <taxon>Isosphaerales</taxon>
        <taxon>Isosphaeraceae</taxon>
        <taxon>Aquisphaera</taxon>
    </lineage>
</organism>
<dbReference type="InterPro" id="IPR000719">
    <property type="entry name" value="Prot_kinase_dom"/>
</dbReference>
<keyword evidence="6" id="KW-1133">Transmembrane helix</keyword>
<gene>
    <name evidence="8" type="primary">pknB_16</name>
    <name evidence="8" type="ORF">OJF2_16990</name>
</gene>
<dbReference type="GO" id="GO:0005524">
    <property type="term" value="F:ATP binding"/>
    <property type="evidence" value="ECO:0007669"/>
    <property type="project" value="UniProtKB-UniRule"/>
</dbReference>
<evidence type="ECO:0000256" key="1">
    <source>
        <dbReference type="ARBA" id="ARBA00022679"/>
    </source>
</evidence>
<dbReference type="Gene3D" id="1.10.510.10">
    <property type="entry name" value="Transferase(Phosphotransferase) domain 1"/>
    <property type="match status" value="1"/>
</dbReference>
<evidence type="ECO:0000256" key="5">
    <source>
        <dbReference type="PROSITE-ProRule" id="PRU10141"/>
    </source>
</evidence>
<dbReference type="PANTHER" id="PTHR43289:SF6">
    <property type="entry name" value="SERINE_THREONINE-PROTEIN KINASE NEKL-3"/>
    <property type="match status" value="1"/>
</dbReference>
<feature type="domain" description="Protein kinase" evidence="7">
    <location>
        <begin position="134"/>
        <end position="398"/>
    </location>
</feature>
<dbReference type="PANTHER" id="PTHR43289">
    <property type="entry name" value="MITOGEN-ACTIVATED PROTEIN KINASE KINASE KINASE 20-RELATED"/>
    <property type="match status" value="1"/>
</dbReference>
<keyword evidence="3 8" id="KW-0418">Kinase</keyword>
<evidence type="ECO:0000256" key="6">
    <source>
        <dbReference type="SAM" id="Phobius"/>
    </source>
</evidence>
<dbReference type="EMBL" id="CP042997">
    <property type="protein sequence ID" value="QEH33202.1"/>
    <property type="molecule type" value="Genomic_DNA"/>
</dbReference>
<keyword evidence="9" id="KW-1185">Reference proteome</keyword>
<dbReference type="AlphaFoldDB" id="A0A5B9VY20"/>
<feature type="transmembrane region" description="Helical" evidence="6">
    <location>
        <begin position="464"/>
        <end position="481"/>
    </location>
</feature>
<keyword evidence="6" id="KW-0812">Transmembrane</keyword>
<dbReference type="SUPFAM" id="SSF56112">
    <property type="entry name" value="Protein kinase-like (PK-like)"/>
    <property type="match status" value="1"/>
</dbReference>
<evidence type="ECO:0000313" key="9">
    <source>
        <dbReference type="Proteomes" id="UP000324233"/>
    </source>
</evidence>
<reference evidence="8 9" key="1">
    <citation type="submission" date="2019-08" db="EMBL/GenBank/DDBJ databases">
        <title>Deep-cultivation of Planctomycetes and their phenomic and genomic characterization uncovers novel biology.</title>
        <authorList>
            <person name="Wiegand S."/>
            <person name="Jogler M."/>
            <person name="Boedeker C."/>
            <person name="Pinto D."/>
            <person name="Vollmers J."/>
            <person name="Rivas-Marin E."/>
            <person name="Kohn T."/>
            <person name="Peeters S.H."/>
            <person name="Heuer A."/>
            <person name="Rast P."/>
            <person name="Oberbeckmann S."/>
            <person name="Bunk B."/>
            <person name="Jeske O."/>
            <person name="Meyerdierks A."/>
            <person name="Storesund J.E."/>
            <person name="Kallscheuer N."/>
            <person name="Luecker S."/>
            <person name="Lage O.M."/>
            <person name="Pohl T."/>
            <person name="Merkel B.J."/>
            <person name="Hornburger P."/>
            <person name="Mueller R.-W."/>
            <person name="Bruemmer F."/>
            <person name="Labrenz M."/>
            <person name="Spormann A.M."/>
            <person name="Op den Camp H."/>
            <person name="Overmann J."/>
            <person name="Amann R."/>
            <person name="Jetten M.S.M."/>
            <person name="Mascher T."/>
            <person name="Medema M.H."/>
            <person name="Devos D.P."/>
            <person name="Kaster A.-K."/>
            <person name="Ovreas L."/>
            <person name="Rohde M."/>
            <person name="Galperin M.Y."/>
            <person name="Jogler C."/>
        </authorList>
    </citation>
    <scope>NUCLEOTIDE SEQUENCE [LARGE SCALE GENOMIC DNA]</scope>
    <source>
        <strain evidence="8 9">OJF2</strain>
    </source>
</reference>
<feature type="transmembrane region" description="Helical" evidence="6">
    <location>
        <begin position="526"/>
        <end position="551"/>
    </location>
</feature>
<dbReference type="InterPro" id="IPR011009">
    <property type="entry name" value="Kinase-like_dom_sf"/>
</dbReference>
<evidence type="ECO:0000313" key="8">
    <source>
        <dbReference type="EMBL" id="QEH33202.1"/>
    </source>
</evidence>
<dbReference type="PROSITE" id="PS50011">
    <property type="entry name" value="PROTEIN_KINASE_DOM"/>
    <property type="match status" value="1"/>
</dbReference>
<dbReference type="InterPro" id="IPR017441">
    <property type="entry name" value="Protein_kinase_ATP_BS"/>
</dbReference>
<keyword evidence="1 8" id="KW-0808">Transferase</keyword>
<dbReference type="GO" id="GO:0004674">
    <property type="term" value="F:protein serine/threonine kinase activity"/>
    <property type="evidence" value="ECO:0007669"/>
    <property type="project" value="UniProtKB-EC"/>
</dbReference>
<keyword evidence="2 5" id="KW-0547">Nucleotide-binding</keyword>
<name>A0A5B9VY20_9BACT</name>
<feature type="transmembrane region" description="Helical" evidence="6">
    <location>
        <begin position="571"/>
        <end position="591"/>
    </location>
</feature>
<proteinExistence type="predicted"/>
<keyword evidence="4 5" id="KW-0067">ATP-binding</keyword>
<feature type="binding site" evidence="5">
    <location>
        <position position="163"/>
    </location>
    <ligand>
        <name>ATP</name>
        <dbReference type="ChEBI" id="CHEBI:30616"/>
    </ligand>
</feature>
<evidence type="ECO:0000256" key="2">
    <source>
        <dbReference type="ARBA" id="ARBA00022741"/>
    </source>
</evidence>